<keyword evidence="5" id="KW-0963">Cytoplasm</keyword>
<reference evidence="7 8" key="1">
    <citation type="submission" date="2013-09" db="EMBL/GenBank/DDBJ databases">
        <authorList>
            <person name="Zeng Z."/>
            <person name="Chen C."/>
        </authorList>
    </citation>
    <scope>NUCLEOTIDE SEQUENCE [LARGE SCALE GENOMIC DNA]</scope>
    <source>
        <strain evidence="7 8">F44-8</strain>
    </source>
</reference>
<dbReference type="NCBIfam" id="NF002497">
    <property type="entry name" value="PRK01827.1-3"/>
    <property type="match status" value="1"/>
</dbReference>
<dbReference type="InterPro" id="IPR045097">
    <property type="entry name" value="Thymidate_synth/dCMP_Mease"/>
</dbReference>
<dbReference type="InterPro" id="IPR023451">
    <property type="entry name" value="Thymidate_synth/dCMP_Mease_dom"/>
</dbReference>
<dbReference type="STRING" id="1406840.Q763_10555"/>
<keyword evidence="2 5" id="KW-0489">Methyltransferase</keyword>
<comment type="similarity">
    <text evidence="5">Belongs to the thymidylate synthase family. Bacterial-type ThyA subfamily.</text>
</comment>
<feature type="binding site" description="in other chain" evidence="5">
    <location>
        <begin position="176"/>
        <end position="179"/>
    </location>
    <ligand>
        <name>dUMP</name>
        <dbReference type="ChEBI" id="CHEBI:246422"/>
        <note>ligand shared between dimeric partners</note>
    </ligand>
</feature>
<dbReference type="GO" id="GO:0005829">
    <property type="term" value="C:cytosol"/>
    <property type="evidence" value="ECO:0007669"/>
    <property type="project" value="TreeGrafter"/>
</dbReference>
<comment type="pathway">
    <text evidence="5">Pyrimidine metabolism; dTTP biosynthesis.</text>
</comment>
<keyword evidence="4 5" id="KW-0545">Nucleotide biosynthesis</keyword>
<dbReference type="Gene3D" id="3.30.572.10">
    <property type="entry name" value="Thymidylate synthase/dCMP hydroxymethylase domain"/>
    <property type="match status" value="1"/>
</dbReference>
<feature type="active site" description="Nucleophile" evidence="5">
    <location>
        <position position="156"/>
    </location>
</feature>
<name>A0A0A2LWB3_9FLAO</name>
<dbReference type="CDD" id="cd00351">
    <property type="entry name" value="TS_Pyrimidine_HMase"/>
    <property type="match status" value="1"/>
</dbReference>
<protein>
    <recommendedName>
        <fullName evidence="1 5">Thymidylate synthase</fullName>
        <shortName evidence="5">TS</shortName>
        <shortName evidence="5">TSase</shortName>
        <ecNumber evidence="1 5">2.1.1.45</ecNumber>
    </recommendedName>
</protein>
<dbReference type="RefSeq" id="WP_035133938.1">
    <property type="nucleotide sequence ID" value="NZ_JRLV01000010.1"/>
</dbReference>
<dbReference type="PANTHER" id="PTHR11548">
    <property type="entry name" value="THYMIDYLATE SYNTHASE 1"/>
    <property type="match status" value="1"/>
</dbReference>
<evidence type="ECO:0000256" key="5">
    <source>
        <dbReference type="HAMAP-Rule" id="MF_00008"/>
    </source>
</evidence>
<dbReference type="EMBL" id="JRLV01000010">
    <property type="protein sequence ID" value="KGO80450.1"/>
    <property type="molecule type" value="Genomic_DNA"/>
</dbReference>
<evidence type="ECO:0000259" key="6">
    <source>
        <dbReference type="Pfam" id="PF00303"/>
    </source>
</evidence>
<dbReference type="GO" id="GO:0004799">
    <property type="term" value="F:thymidylate synthase activity"/>
    <property type="evidence" value="ECO:0007669"/>
    <property type="project" value="UniProtKB-UniRule"/>
</dbReference>
<feature type="binding site" evidence="5">
    <location>
        <begin position="123"/>
        <end position="124"/>
    </location>
    <ligand>
        <name>dUMP</name>
        <dbReference type="ChEBI" id="CHEBI:246422"/>
        <note>ligand shared between dimeric partners</note>
    </ligand>
</feature>
<dbReference type="Proteomes" id="UP000030129">
    <property type="component" value="Unassembled WGS sequence"/>
</dbReference>
<dbReference type="PANTHER" id="PTHR11548:SF9">
    <property type="entry name" value="THYMIDYLATE SYNTHASE"/>
    <property type="match status" value="1"/>
</dbReference>
<evidence type="ECO:0000313" key="8">
    <source>
        <dbReference type="Proteomes" id="UP000030129"/>
    </source>
</evidence>
<dbReference type="NCBIfam" id="TIGR03284">
    <property type="entry name" value="thym_sym"/>
    <property type="match status" value="2"/>
</dbReference>
<comment type="subunit">
    <text evidence="5">Homodimer.</text>
</comment>
<feature type="binding site" evidence="5">
    <location>
        <position position="273"/>
    </location>
    <ligand>
        <name>(6R)-5,10-methylene-5,6,7,8-tetrahydrofolate</name>
        <dbReference type="ChEBI" id="CHEBI:15636"/>
    </ligand>
</feature>
<dbReference type="EC" id="2.1.1.45" evidence="1 5"/>
<keyword evidence="3 5" id="KW-0808">Transferase</keyword>
<dbReference type="PRINTS" id="PR00108">
    <property type="entry name" value="THYMDSNTHASE"/>
</dbReference>
<comment type="function">
    <text evidence="5">Catalyzes the reductive methylation of 2'-deoxyuridine-5'-monophosphate (dUMP) to 2'-deoxythymidine-5'-monophosphate (dTMP) while utilizing 5,10-methylenetetrahydrofolate (mTHF) as the methyl donor and reductant in the reaction, yielding dihydrofolate (DHF) as a by-product. This enzymatic reaction provides an intracellular de novo source of dTMP, an essential precursor for DNA biosynthesis.</text>
</comment>
<dbReference type="InterPro" id="IPR036926">
    <property type="entry name" value="Thymidate_synth/dCMP_Mease_sf"/>
</dbReference>
<proteinExistence type="inferred from homology"/>
<feature type="binding site" description="in other chain" evidence="5">
    <location>
        <position position="187"/>
    </location>
    <ligand>
        <name>dUMP</name>
        <dbReference type="ChEBI" id="CHEBI:246422"/>
        <note>ligand shared between dimeric partners</note>
    </ligand>
</feature>
<dbReference type="UniPathway" id="UPA00575"/>
<dbReference type="NCBIfam" id="NF002499">
    <property type="entry name" value="PRK01827.1-5"/>
    <property type="match status" value="1"/>
</dbReference>
<dbReference type="GO" id="GO:0006231">
    <property type="term" value="P:dTMP biosynthetic process"/>
    <property type="evidence" value="ECO:0007669"/>
    <property type="project" value="UniProtKB-UniRule"/>
</dbReference>
<organism evidence="7 8">
    <name type="scientific">Flavobacterium beibuense F44-8</name>
    <dbReference type="NCBI Taxonomy" id="1406840"/>
    <lineage>
        <taxon>Bacteria</taxon>
        <taxon>Pseudomonadati</taxon>
        <taxon>Bacteroidota</taxon>
        <taxon>Flavobacteriia</taxon>
        <taxon>Flavobacteriales</taxon>
        <taxon>Flavobacteriaceae</taxon>
        <taxon>Flavobacterium</taxon>
    </lineage>
</organism>
<evidence type="ECO:0000256" key="4">
    <source>
        <dbReference type="ARBA" id="ARBA00022727"/>
    </source>
</evidence>
<feature type="binding site" description="in other chain" evidence="5">
    <location>
        <begin position="217"/>
        <end position="219"/>
    </location>
    <ligand>
        <name>dUMP</name>
        <dbReference type="ChEBI" id="CHEBI:246422"/>
        <note>ligand shared between dimeric partners</note>
    </ligand>
</feature>
<dbReference type="GO" id="GO:0006235">
    <property type="term" value="P:dTTP biosynthetic process"/>
    <property type="evidence" value="ECO:0007669"/>
    <property type="project" value="UniProtKB-UniRule"/>
</dbReference>
<dbReference type="FunFam" id="3.30.572.10:FF:000013">
    <property type="entry name" value="Thymidylate synthase"/>
    <property type="match status" value="1"/>
</dbReference>
<gene>
    <name evidence="5" type="primary">thyA</name>
    <name evidence="7" type="ORF">Q763_10555</name>
</gene>
<sequence>MKQYLDLVKHVMENGNQKGDRTGTGTKSVFGYQMRFDLSEGFPLVTTKKLHLKSIIYELLWFLQGNTNIGYLNDNGVKIWDEWADENGDLGPVYGHQWRNWDSQEIDQIKELIETLKNNPNSRRMLVSAWNPKVLPDTSKSFAENVAEGKVALPPCHAFFQFYVADGKLSCQLYQRSADIFLGVPFNIASYALLTMMIAQVCDLKPGDFVHTFGDAHIYNNHMEQLELQLTREPRPLPKMILNPEVKDIFDFKFEDFTLTDYDPHPHIKGVVAV</sequence>
<dbReference type="InterPro" id="IPR000398">
    <property type="entry name" value="Thymidylate_synthase"/>
</dbReference>
<dbReference type="Pfam" id="PF00303">
    <property type="entry name" value="Thymidylat_synt"/>
    <property type="match status" value="1"/>
</dbReference>
<dbReference type="GO" id="GO:0032259">
    <property type="term" value="P:methylation"/>
    <property type="evidence" value="ECO:0007669"/>
    <property type="project" value="UniProtKB-KW"/>
</dbReference>
<comment type="caution">
    <text evidence="7">The sequence shown here is derived from an EMBL/GenBank/DDBJ whole genome shotgun (WGS) entry which is preliminary data.</text>
</comment>
<feature type="binding site" evidence="5">
    <location>
        <position position="51"/>
    </location>
    <ligand>
        <name>(6R)-5,10-methylene-5,6,7,8-tetrahydrofolate</name>
        <dbReference type="ChEBI" id="CHEBI:15636"/>
    </ligand>
</feature>
<keyword evidence="8" id="KW-1185">Reference proteome</keyword>
<accession>A0A0A2LWB3</accession>
<feature type="binding site" description="in other chain" evidence="5">
    <location>
        <position position="21"/>
    </location>
    <ligand>
        <name>dUMP</name>
        <dbReference type="ChEBI" id="CHEBI:246422"/>
        <note>ligand shared between dimeric partners</note>
    </ligand>
</feature>
<dbReference type="HAMAP" id="MF_00008">
    <property type="entry name" value="Thymidy_synth_bact"/>
    <property type="match status" value="1"/>
</dbReference>
<evidence type="ECO:0000313" key="7">
    <source>
        <dbReference type="EMBL" id="KGO80450.1"/>
    </source>
</evidence>
<evidence type="ECO:0000256" key="1">
    <source>
        <dbReference type="ARBA" id="ARBA00011947"/>
    </source>
</evidence>
<comment type="subcellular location">
    <subcellularLocation>
        <location evidence="5">Cytoplasm</location>
    </subcellularLocation>
</comment>
<dbReference type="eggNOG" id="COG0207">
    <property type="taxonomic scope" value="Bacteria"/>
</dbReference>
<feature type="binding site" evidence="5">
    <location>
        <position position="179"/>
    </location>
    <ligand>
        <name>(6R)-5,10-methylene-5,6,7,8-tetrahydrofolate</name>
        <dbReference type="ChEBI" id="CHEBI:15636"/>
    </ligand>
</feature>
<dbReference type="AlphaFoldDB" id="A0A0A2LWB3"/>
<feature type="domain" description="Thymidylate synthase/dCMP hydroxymethylase" evidence="6">
    <location>
        <begin position="2"/>
        <end position="274"/>
    </location>
</feature>
<evidence type="ECO:0000256" key="2">
    <source>
        <dbReference type="ARBA" id="ARBA00022603"/>
    </source>
</evidence>
<comment type="catalytic activity">
    <reaction evidence="5">
        <text>dUMP + (6R)-5,10-methylene-5,6,7,8-tetrahydrofolate = 7,8-dihydrofolate + dTMP</text>
        <dbReference type="Rhea" id="RHEA:12104"/>
        <dbReference type="ChEBI" id="CHEBI:15636"/>
        <dbReference type="ChEBI" id="CHEBI:57451"/>
        <dbReference type="ChEBI" id="CHEBI:63528"/>
        <dbReference type="ChEBI" id="CHEBI:246422"/>
        <dbReference type="EC" id="2.1.1.45"/>
    </reaction>
</comment>
<evidence type="ECO:0000256" key="3">
    <source>
        <dbReference type="ARBA" id="ARBA00022679"/>
    </source>
</evidence>
<dbReference type="SUPFAM" id="SSF55831">
    <property type="entry name" value="Thymidylate synthase/dCMP hydroxymethylase"/>
    <property type="match status" value="1"/>
</dbReference>